<feature type="transmembrane region" description="Helical" evidence="1">
    <location>
        <begin position="94"/>
        <end position="113"/>
    </location>
</feature>
<dbReference type="OrthoDB" id="3179069at2759"/>
<protein>
    <submittedName>
        <fullName evidence="2">Transmembrane protein, putative</fullName>
    </submittedName>
</protein>
<organism evidence="2 3">
    <name type="scientific">Rhizoctonia solani AG-3 Rhs1AP</name>
    <dbReference type="NCBI Taxonomy" id="1086054"/>
    <lineage>
        <taxon>Eukaryota</taxon>
        <taxon>Fungi</taxon>
        <taxon>Dikarya</taxon>
        <taxon>Basidiomycota</taxon>
        <taxon>Agaricomycotina</taxon>
        <taxon>Agaricomycetes</taxon>
        <taxon>Cantharellales</taxon>
        <taxon>Ceratobasidiaceae</taxon>
        <taxon>Rhizoctonia</taxon>
    </lineage>
</organism>
<sequence>MSSLLEKILALAPPGESPYGYAANILGMVLPEKANWFFWMLGAGSIINAVNLAANMVCMHMVGARRKLGESSPYWFVRLQYDHSSGVPYLVPNALMMFLFFNGIFALLMQPYIWINYISYKHRTRLAPNTGLFFWYGFIFIFDGTGMWVAGFGTFYATLLPQLLVSPNNVGLSRLLVHPVFLNTLCYGLPFVLFVAQVVTSALSQAAWRDMLLLEFDIVDNLNTLHRQWESGPIDQSLWNHTLALSEPLFGKIVNSREAFVRNAATSGAWYALCFAFFTPSAIWLLYILHRTIKRKLWVPDVHLEDLGLRPPTPPRSVSGQTTPTSAAFLVTAFPGPSEGQQVLGGETARKLQTAYYSAMLQYIVTGFCLGAAAGCWLWAALDIEVMIQPTLHALTVILSVWVYSIVGIMVNVFICIRLKAIGFQLPKVAGYLVGVWGAGSSREKRASGHS</sequence>
<gene>
    <name evidence="2" type="ORF">RSOL_391540</name>
</gene>
<accession>X8JEH5</accession>
<feature type="transmembrane region" description="Helical" evidence="1">
    <location>
        <begin position="36"/>
        <end position="58"/>
    </location>
</feature>
<keyword evidence="1" id="KW-0472">Membrane</keyword>
<keyword evidence="1 2" id="KW-0812">Transmembrane</keyword>
<dbReference type="Proteomes" id="UP000030108">
    <property type="component" value="Unassembled WGS sequence"/>
</dbReference>
<dbReference type="AlphaFoldDB" id="X8JEH5"/>
<feature type="transmembrane region" description="Helical" evidence="1">
    <location>
        <begin position="133"/>
        <end position="159"/>
    </location>
</feature>
<reference evidence="3" key="1">
    <citation type="journal article" date="2014" name="Genome Announc.">
        <title>Draft genome sequence of the plant-pathogenic soil fungus Rhizoctonia solani anastomosis group 3 strain Rhs1AP.</title>
        <authorList>
            <person name="Cubeta M.A."/>
            <person name="Thomas E."/>
            <person name="Dean R.A."/>
            <person name="Jabaji S."/>
            <person name="Neate S.M."/>
            <person name="Tavantzis S."/>
            <person name="Toda T."/>
            <person name="Vilgalys R."/>
            <person name="Bharathan N."/>
            <person name="Fedorova-Abrams N."/>
            <person name="Pakala S.B."/>
            <person name="Pakala S.M."/>
            <person name="Zafar N."/>
            <person name="Joardar V."/>
            <person name="Losada L."/>
            <person name="Nierman W.C."/>
        </authorList>
    </citation>
    <scope>NUCLEOTIDE SEQUENCE [LARGE SCALE GENOMIC DNA]</scope>
    <source>
        <strain evidence="3">AG-3</strain>
    </source>
</reference>
<evidence type="ECO:0000256" key="1">
    <source>
        <dbReference type="SAM" id="Phobius"/>
    </source>
</evidence>
<feature type="transmembrane region" description="Helical" evidence="1">
    <location>
        <begin position="392"/>
        <end position="417"/>
    </location>
</feature>
<evidence type="ECO:0000313" key="2">
    <source>
        <dbReference type="EMBL" id="EUC61318.1"/>
    </source>
</evidence>
<name>X8JEH5_9AGAM</name>
<evidence type="ECO:0000313" key="3">
    <source>
        <dbReference type="Proteomes" id="UP000030108"/>
    </source>
</evidence>
<dbReference type="EMBL" id="JATN01000319">
    <property type="protein sequence ID" value="EUC61318.1"/>
    <property type="molecule type" value="Genomic_DNA"/>
</dbReference>
<comment type="caution">
    <text evidence="2">The sequence shown here is derived from an EMBL/GenBank/DDBJ whole genome shotgun (WGS) entry which is preliminary data.</text>
</comment>
<feature type="transmembrane region" description="Helical" evidence="1">
    <location>
        <begin position="180"/>
        <end position="203"/>
    </location>
</feature>
<feature type="transmembrane region" description="Helical" evidence="1">
    <location>
        <begin position="360"/>
        <end position="380"/>
    </location>
</feature>
<keyword evidence="1" id="KW-1133">Transmembrane helix</keyword>
<feature type="transmembrane region" description="Helical" evidence="1">
    <location>
        <begin position="269"/>
        <end position="289"/>
    </location>
</feature>
<proteinExistence type="predicted"/>